<dbReference type="InterPro" id="IPR000524">
    <property type="entry name" value="Tscrpt_reg_HTH_GntR"/>
</dbReference>
<dbReference type="SMART" id="SM00345">
    <property type="entry name" value="HTH_GNTR"/>
    <property type="match status" value="2"/>
</dbReference>
<evidence type="ECO:0000256" key="1">
    <source>
        <dbReference type="ARBA" id="ARBA00023015"/>
    </source>
</evidence>
<reference evidence="5 6" key="1">
    <citation type="submission" date="2018-05" db="EMBL/GenBank/DDBJ databases">
        <title>Genomic Encyclopedia of Type Strains, Phase IV (KMG-IV): sequencing the most valuable type-strain genomes for metagenomic binning, comparative biology and taxonomic classification.</title>
        <authorList>
            <person name="Goeker M."/>
        </authorList>
    </citation>
    <scope>NUCLEOTIDE SEQUENCE [LARGE SCALE GENOMIC DNA]</scope>
    <source>
        <strain evidence="5 6">DSM 24995</strain>
    </source>
</reference>
<dbReference type="PROSITE" id="PS50949">
    <property type="entry name" value="HTH_GNTR"/>
    <property type="match status" value="2"/>
</dbReference>
<dbReference type="InterPro" id="IPR036388">
    <property type="entry name" value="WH-like_DNA-bd_sf"/>
</dbReference>
<dbReference type="Pfam" id="PF00392">
    <property type="entry name" value="GntR"/>
    <property type="match status" value="2"/>
</dbReference>
<sequence>MSQNQQLYQYLYQTITSQIYNGTFIYGQEFPSQHEICLQYNVGITTVRKVMKILAEEGFIHTAQGQPSVVAYRISRENQAAFLVQSRDEIADAYQGLGLLMPVLYREGAKRCNASDLRYFEHILNSVSEQMELKEHYRLANAFFTEILRPLKNKLIIDLELDSENYLHVPYLSFPGVDNPFATTAVRTETWFKNAVYQIEQKQFDDFCDGASELYYASGQRVDSYLYALDKYTEGTPKKKEEFRWFRAKVHSELYARLAMTIVRRIIAGEFDNEPYLPSIPKLMEEYKITKNTARRVINLLNALGIARTIDKKGSVITLKGDIAFKSELNLMEPIIQERLSLFLDALQIVALTAHSCASSITFIPDNLGSSMEKRLRTASDSRMCPLSFQLLINAFIQLLPYHSLKNIFRQLDDLLIWGHYMQAIDKSFYPDFSNMAPAMDAVVAALKDQRSDALPDAFRNAFSLVYQNVCGVFSKYPINPTFLLCCFPDK</sequence>
<keyword evidence="1" id="KW-0805">Transcription regulation</keyword>
<protein>
    <submittedName>
        <fullName evidence="5">DNA-binding FadR family transcriptional regulator</fullName>
    </submittedName>
</protein>
<dbReference type="GO" id="GO:0003677">
    <property type="term" value="F:DNA binding"/>
    <property type="evidence" value="ECO:0007669"/>
    <property type="project" value="UniProtKB-KW"/>
</dbReference>
<dbReference type="InterPro" id="IPR050679">
    <property type="entry name" value="Bact_HTH_transcr_reg"/>
</dbReference>
<dbReference type="RefSeq" id="WP_110326672.1">
    <property type="nucleotide sequence ID" value="NZ_QJKD01000030.1"/>
</dbReference>
<dbReference type="PANTHER" id="PTHR44846:SF1">
    <property type="entry name" value="MANNOSYL-D-GLYCERATE TRANSPORT_METABOLISM SYSTEM REPRESSOR MNGR-RELATED"/>
    <property type="match status" value="1"/>
</dbReference>
<dbReference type="AlphaFoldDB" id="A0A2V3XWV5"/>
<evidence type="ECO:0000313" key="6">
    <source>
        <dbReference type="Proteomes" id="UP000248057"/>
    </source>
</evidence>
<feature type="domain" description="HTH gntR-type" evidence="4">
    <location>
        <begin position="5"/>
        <end position="73"/>
    </location>
</feature>
<evidence type="ECO:0000256" key="3">
    <source>
        <dbReference type="ARBA" id="ARBA00023163"/>
    </source>
</evidence>
<accession>A0A2V3XWV5</accession>
<comment type="caution">
    <text evidence="5">The sequence shown here is derived from an EMBL/GenBank/DDBJ whole genome shotgun (WGS) entry which is preliminary data.</text>
</comment>
<feature type="domain" description="HTH gntR-type" evidence="4">
    <location>
        <begin position="252"/>
        <end position="320"/>
    </location>
</feature>
<organism evidence="5 6">
    <name type="scientific">Hungatella effluvii</name>
    <dbReference type="NCBI Taxonomy" id="1096246"/>
    <lineage>
        <taxon>Bacteria</taxon>
        <taxon>Bacillati</taxon>
        <taxon>Bacillota</taxon>
        <taxon>Clostridia</taxon>
        <taxon>Lachnospirales</taxon>
        <taxon>Lachnospiraceae</taxon>
        <taxon>Hungatella</taxon>
    </lineage>
</organism>
<dbReference type="GO" id="GO:0045892">
    <property type="term" value="P:negative regulation of DNA-templated transcription"/>
    <property type="evidence" value="ECO:0007669"/>
    <property type="project" value="TreeGrafter"/>
</dbReference>
<gene>
    <name evidence="5" type="ORF">DFR60_1309</name>
</gene>
<name>A0A2V3XWV5_9FIRM</name>
<evidence type="ECO:0000313" key="5">
    <source>
        <dbReference type="EMBL" id="PXX43540.1"/>
    </source>
</evidence>
<dbReference type="Proteomes" id="UP000248057">
    <property type="component" value="Unassembled WGS sequence"/>
</dbReference>
<keyword evidence="2 5" id="KW-0238">DNA-binding</keyword>
<dbReference type="PANTHER" id="PTHR44846">
    <property type="entry name" value="MANNOSYL-D-GLYCERATE TRANSPORT/METABOLISM SYSTEM REPRESSOR MNGR-RELATED"/>
    <property type="match status" value="1"/>
</dbReference>
<dbReference type="SUPFAM" id="SSF46785">
    <property type="entry name" value="Winged helix' DNA-binding domain"/>
    <property type="match status" value="2"/>
</dbReference>
<dbReference type="GO" id="GO:0003700">
    <property type="term" value="F:DNA-binding transcription factor activity"/>
    <property type="evidence" value="ECO:0007669"/>
    <property type="project" value="InterPro"/>
</dbReference>
<dbReference type="CDD" id="cd07377">
    <property type="entry name" value="WHTH_GntR"/>
    <property type="match status" value="1"/>
</dbReference>
<dbReference type="InterPro" id="IPR036390">
    <property type="entry name" value="WH_DNA-bd_sf"/>
</dbReference>
<evidence type="ECO:0000259" key="4">
    <source>
        <dbReference type="PROSITE" id="PS50949"/>
    </source>
</evidence>
<dbReference type="GeneID" id="86065005"/>
<dbReference type="EMBL" id="QJKD01000030">
    <property type="protein sequence ID" value="PXX43540.1"/>
    <property type="molecule type" value="Genomic_DNA"/>
</dbReference>
<keyword evidence="6" id="KW-1185">Reference proteome</keyword>
<dbReference type="Gene3D" id="1.10.10.10">
    <property type="entry name" value="Winged helix-like DNA-binding domain superfamily/Winged helix DNA-binding domain"/>
    <property type="match status" value="2"/>
</dbReference>
<keyword evidence="3" id="KW-0804">Transcription</keyword>
<evidence type="ECO:0000256" key="2">
    <source>
        <dbReference type="ARBA" id="ARBA00023125"/>
    </source>
</evidence>
<proteinExistence type="predicted"/>